<keyword evidence="5" id="KW-0378">Hydrolase</keyword>
<evidence type="ECO:0000256" key="4">
    <source>
        <dbReference type="ARBA" id="ARBA00022723"/>
    </source>
</evidence>
<organism evidence="10 11">
    <name type="scientific">Pseudomonas protegens (strain DSM 19095 / LMG 27888 / CFBP 6595 / CHA0)</name>
    <dbReference type="NCBI Taxonomy" id="1124983"/>
    <lineage>
        <taxon>Bacteria</taxon>
        <taxon>Pseudomonadati</taxon>
        <taxon>Pseudomonadota</taxon>
        <taxon>Gammaproteobacteria</taxon>
        <taxon>Pseudomonadales</taxon>
        <taxon>Pseudomonadaceae</taxon>
        <taxon>Pseudomonas</taxon>
    </lineage>
</organism>
<feature type="chain" id="PRO_5012293537" evidence="8">
    <location>
        <begin position="37"/>
        <end position="222"/>
    </location>
</feature>
<keyword evidence="4" id="KW-0479">Metal-binding</keyword>
<dbReference type="GO" id="GO:0004222">
    <property type="term" value="F:metalloendopeptidase activity"/>
    <property type="evidence" value="ECO:0007669"/>
    <property type="project" value="InterPro"/>
</dbReference>
<sequence length="222" mass="24339">MDTDTVVHSSRRRLARRWQNLLLLLGLGALAQSALAINVAFDGSCATQADRTAVSNAVAVATTWSTNAYNQVNNNEATFRRNQDLAYRTWFGTFSQDRYQRVRAVLDGVRFKLNSGNTLTAYCRVNPNDPCDAPGDIAATYVNARGDVQAWFCTAFFALPPRVGFDTQAGTVVHELTHSIGHTTDIPGAYGVAGSQNLGANRPSDAVENADNYEYYVEDLYD</sequence>
<name>A0A2C9ESS3_PSEPH</name>
<dbReference type="PANTHER" id="PTHR37016">
    <property type="match status" value="1"/>
</dbReference>
<keyword evidence="6" id="KW-0862">Zinc</keyword>
<dbReference type="GO" id="GO:0006508">
    <property type="term" value="P:proteolysis"/>
    <property type="evidence" value="ECO:0007669"/>
    <property type="project" value="UniProtKB-KW"/>
</dbReference>
<evidence type="ECO:0000256" key="1">
    <source>
        <dbReference type="ARBA" id="ARBA00001947"/>
    </source>
</evidence>
<dbReference type="HOGENOM" id="CLU_1363811_0_0_6"/>
<evidence type="ECO:0000313" key="11">
    <source>
        <dbReference type="Proteomes" id="UP000013940"/>
    </source>
</evidence>
<evidence type="ECO:0000256" key="8">
    <source>
        <dbReference type="SAM" id="SignalP"/>
    </source>
</evidence>
<dbReference type="InterPro" id="IPR024079">
    <property type="entry name" value="MetalloPept_cat_dom_sf"/>
</dbReference>
<dbReference type="InterPro" id="IPR034106">
    <property type="entry name" value="M35_peptidyl-Lys-like"/>
</dbReference>
<evidence type="ECO:0000259" key="9">
    <source>
        <dbReference type="SMART" id="SM01351"/>
    </source>
</evidence>
<accession>A0A2C9ESS3</accession>
<gene>
    <name evidence="10" type="ORF">PFLCHA0_c49610</name>
</gene>
<protein>
    <submittedName>
        <fullName evidence="10">Putative extracellular protease</fullName>
    </submittedName>
</protein>
<comment type="cofactor">
    <cofactor evidence="1">
        <name>Zn(2+)</name>
        <dbReference type="ChEBI" id="CHEBI:29105"/>
    </cofactor>
</comment>
<dbReference type="CDD" id="cd11006">
    <property type="entry name" value="M35_peptidyl-Lys_like"/>
    <property type="match status" value="1"/>
</dbReference>
<evidence type="ECO:0000256" key="2">
    <source>
        <dbReference type="ARBA" id="ARBA00010279"/>
    </source>
</evidence>
<reference evidence="11" key="1">
    <citation type="journal article" date="2014" name="Genome Announc.">
        <title>Full-genome sequence of the plant growth-promoting bacterium Pseudomonas protegens CHA0.</title>
        <authorList>
            <person name="Jousset A."/>
            <person name="Schuldes J."/>
            <person name="Keel C."/>
            <person name="Maurhofer M."/>
            <person name="Daniel R."/>
            <person name="Scheu S."/>
            <person name="Thuermer A."/>
        </authorList>
    </citation>
    <scope>NUCLEOTIDE SEQUENCE [LARGE SCALE GENOMIC DNA]</scope>
    <source>
        <strain evidence="11">DSM 19095 / LMG 27888 / CFBP 6595 / CHA0</strain>
    </source>
</reference>
<dbReference type="InterPro" id="IPR050414">
    <property type="entry name" value="Fungal_M35_metalloproteases"/>
</dbReference>
<comment type="similarity">
    <text evidence="2">Belongs to the peptidase M35 family.</text>
</comment>
<dbReference type="GO" id="GO:0046872">
    <property type="term" value="F:metal ion binding"/>
    <property type="evidence" value="ECO:0007669"/>
    <property type="project" value="UniProtKB-KW"/>
</dbReference>
<keyword evidence="3 10" id="KW-0645">Protease</keyword>
<dbReference type="PANTHER" id="PTHR37016:SF3">
    <property type="entry name" value="NEUTRAL PROTEASE 2-RELATED"/>
    <property type="match status" value="1"/>
</dbReference>
<dbReference type="InterPro" id="IPR029463">
    <property type="entry name" value="Lys_MEP"/>
</dbReference>
<proteinExistence type="inferred from homology"/>
<dbReference type="Pfam" id="PF14521">
    <property type="entry name" value="Aspzincin_M35"/>
    <property type="match status" value="1"/>
</dbReference>
<dbReference type="eggNOG" id="COG4104">
    <property type="taxonomic scope" value="Bacteria"/>
</dbReference>
<dbReference type="RefSeq" id="WP_015636885.1">
    <property type="nucleotide sequence ID" value="NC_021237.1"/>
</dbReference>
<dbReference type="AlphaFoldDB" id="A0A2C9ESS3"/>
<dbReference type="KEGG" id="pprc:PFLCHA0_c49610"/>
<dbReference type="Proteomes" id="UP000013940">
    <property type="component" value="Chromosome"/>
</dbReference>
<evidence type="ECO:0000256" key="5">
    <source>
        <dbReference type="ARBA" id="ARBA00022801"/>
    </source>
</evidence>
<evidence type="ECO:0000256" key="6">
    <source>
        <dbReference type="ARBA" id="ARBA00022833"/>
    </source>
</evidence>
<evidence type="ECO:0000256" key="3">
    <source>
        <dbReference type="ARBA" id="ARBA00022670"/>
    </source>
</evidence>
<dbReference type="GeneID" id="57477959"/>
<feature type="domain" description="Lysine-specific metallo-endopeptidase" evidence="9">
    <location>
        <begin position="70"/>
        <end position="218"/>
    </location>
</feature>
<dbReference type="Gene3D" id="3.40.390.10">
    <property type="entry name" value="Collagenase (Catalytic Domain)"/>
    <property type="match status" value="1"/>
</dbReference>
<evidence type="ECO:0000256" key="7">
    <source>
        <dbReference type="ARBA" id="ARBA00023049"/>
    </source>
</evidence>
<dbReference type="EMBL" id="CP003190">
    <property type="protein sequence ID" value="AGL86710.1"/>
    <property type="molecule type" value="Genomic_DNA"/>
</dbReference>
<dbReference type="SMART" id="SM01351">
    <property type="entry name" value="Aspzincin_M35"/>
    <property type="match status" value="1"/>
</dbReference>
<keyword evidence="8" id="KW-0732">Signal</keyword>
<feature type="signal peptide" evidence="8">
    <location>
        <begin position="1"/>
        <end position="36"/>
    </location>
</feature>
<evidence type="ECO:0000313" key="10">
    <source>
        <dbReference type="EMBL" id="AGL86710.1"/>
    </source>
</evidence>
<keyword evidence="7" id="KW-0482">Metalloprotease</keyword>
<dbReference type="SUPFAM" id="SSF55486">
    <property type="entry name" value="Metalloproteases ('zincins'), catalytic domain"/>
    <property type="match status" value="1"/>
</dbReference>